<comment type="caution">
    <text evidence="1">The sequence shown here is derived from an EMBL/GenBank/DDBJ whole genome shotgun (WGS) entry which is preliminary data.</text>
</comment>
<dbReference type="EMBL" id="FMIK01000024">
    <property type="protein sequence ID" value="SCL92865.1"/>
    <property type="molecule type" value="Genomic_DNA"/>
</dbReference>
<dbReference type="Proteomes" id="UP000242164">
    <property type="component" value="Unassembled WGS sequence"/>
</dbReference>
<protein>
    <submittedName>
        <fullName evidence="1">Uncharacterized protein</fullName>
    </submittedName>
</protein>
<organism evidence="1 2">
    <name type="scientific">Bacillus cytotoxicus</name>
    <dbReference type="NCBI Taxonomy" id="580165"/>
    <lineage>
        <taxon>Bacteria</taxon>
        <taxon>Bacillati</taxon>
        <taxon>Bacillota</taxon>
        <taxon>Bacilli</taxon>
        <taxon>Bacillales</taxon>
        <taxon>Bacillaceae</taxon>
        <taxon>Bacillus</taxon>
        <taxon>Bacillus cereus group</taxon>
    </lineage>
</organism>
<evidence type="ECO:0000313" key="2">
    <source>
        <dbReference type="Proteomes" id="UP000242164"/>
    </source>
</evidence>
<reference evidence="1 2" key="1">
    <citation type="submission" date="2016-08" db="EMBL/GenBank/DDBJ databases">
        <authorList>
            <person name="Loux V."/>
            <person name="Rue O."/>
        </authorList>
    </citation>
    <scope>NUCLEOTIDE SEQUENCE [LARGE SCALE GENOMIC DNA]</scope>
    <source>
        <strain evidence="1 2">AFSSA_08CEB44bac</strain>
    </source>
</reference>
<dbReference type="AlphaFoldDB" id="A0AAX2CH49"/>
<accession>A0AAX2CH49</accession>
<proteinExistence type="predicted"/>
<gene>
    <name evidence="1" type="ORF">BCB44BAC_02141</name>
</gene>
<name>A0AAX2CH49_9BACI</name>
<evidence type="ECO:0000313" key="1">
    <source>
        <dbReference type="EMBL" id="SCL92865.1"/>
    </source>
</evidence>
<sequence length="36" mass="3980">MGIVFASIFIFGVYTSIDISEIYNDIPIQYGHGKGI</sequence>